<dbReference type="Gene3D" id="3.40.109.10">
    <property type="entry name" value="NADH Oxidase"/>
    <property type="match status" value="2"/>
</dbReference>
<protein>
    <submittedName>
        <fullName evidence="2">Nitroreductase family protein</fullName>
    </submittedName>
</protein>
<dbReference type="InterPro" id="IPR050627">
    <property type="entry name" value="Nitroreductase/BluB"/>
</dbReference>
<dbReference type="Pfam" id="PF00881">
    <property type="entry name" value="Nitroreductase"/>
    <property type="match status" value="1"/>
</dbReference>
<dbReference type="NCBIfam" id="NF047509">
    <property type="entry name" value="Rv3131_FMN_oxido"/>
    <property type="match status" value="1"/>
</dbReference>
<dbReference type="Proteomes" id="UP001456513">
    <property type="component" value="Unassembled WGS sequence"/>
</dbReference>
<evidence type="ECO:0000259" key="1">
    <source>
        <dbReference type="Pfam" id="PF00881"/>
    </source>
</evidence>
<dbReference type="InterPro" id="IPR000415">
    <property type="entry name" value="Nitroreductase-like"/>
</dbReference>
<name>A0ABU9D579_9NOCA</name>
<dbReference type="PANTHER" id="PTHR23026:SF123">
    <property type="entry name" value="NAD(P)H NITROREDUCTASE RV3131-RELATED"/>
    <property type="match status" value="1"/>
</dbReference>
<evidence type="ECO:0000313" key="2">
    <source>
        <dbReference type="EMBL" id="MEK8073830.1"/>
    </source>
</evidence>
<organism evidence="2 3">
    <name type="scientific">Rhodococcus navarretei</name>
    <dbReference type="NCBI Taxonomy" id="3128981"/>
    <lineage>
        <taxon>Bacteria</taxon>
        <taxon>Bacillati</taxon>
        <taxon>Actinomycetota</taxon>
        <taxon>Actinomycetes</taxon>
        <taxon>Mycobacteriales</taxon>
        <taxon>Nocardiaceae</taxon>
        <taxon>Rhodococcus</taxon>
    </lineage>
</organism>
<feature type="domain" description="Nitroreductase" evidence="1">
    <location>
        <begin position="226"/>
        <end position="303"/>
    </location>
</feature>
<sequence>MNDQPDSAVTEMLVELACRAPSVHNSQPWRWVHSEHGLDLYTDRSRLLGAIDPTERQMVLSCGAALDHLCTAAAAFRWTTDVDLMPTPGAPDHLARVRLSHDAHPRSHEFDLLAAINRRHSDRRAFGPVPDNRIPARYVGRIDAGDDIRVTFLSDESKETLAAASKLSASVRKYDSTYQAEIRWWAGHSFRSGGIPPEALTDRAESSRVQVGREFPEPHRAGRTETREPATDESTVVLLGTASDERLDWLQCGRAMSAFLLAATADGLATCPLTHLTEQSGSRRLVESLAPGQGVPQVLIRIGAPAVGSPLAPTPRRAVSSVLSVAARSTARGSRRTTPR</sequence>
<comment type="caution">
    <text evidence="2">The sequence shown here is derived from an EMBL/GenBank/DDBJ whole genome shotgun (WGS) entry which is preliminary data.</text>
</comment>
<reference evidence="2 3" key="1">
    <citation type="submission" date="2024-03" db="EMBL/GenBank/DDBJ databases">
        <title>Rhodococcus navarretei sp. nov. and Pseudarthrobacter quantumdoti sp. nov., two new species with the ability to biosynthesize Quantum Dots isolated from soil samples at Union Glacier, Antarctica.</title>
        <authorList>
            <person name="Vargas M."/>
        </authorList>
    </citation>
    <scope>NUCLEOTIDE SEQUENCE [LARGE SCALE GENOMIC DNA]</scope>
    <source>
        <strain evidence="2 3">EXRC-4A-4</strain>
    </source>
</reference>
<dbReference type="SUPFAM" id="SSF55469">
    <property type="entry name" value="FMN-dependent nitroreductase-like"/>
    <property type="match status" value="1"/>
</dbReference>
<keyword evidence="3" id="KW-1185">Reference proteome</keyword>
<accession>A0ABU9D579</accession>
<gene>
    <name evidence="2" type="ORF">AABD04_23540</name>
</gene>
<dbReference type="EMBL" id="JBBPCN010000001">
    <property type="protein sequence ID" value="MEK8073830.1"/>
    <property type="molecule type" value="Genomic_DNA"/>
</dbReference>
<evidence type="ECO:0000313" key="3">
    <source>
        <dbReference type="Proteomes" id="UP001456513"/>
    </source>
</evidence>
<dbReference type="InterPro" id="IPR029479">
    <property type="entry name" value="Nitroreductase"/>
</dbReference>
<proteinExistence type="predicted"/>
<dbReference type="PANTHER" id="PTHR23026">
    <property type="entry name" value="NADPH NITROREDUCTASE"/>
    <property type="match status" value="1"/>
</dbReference>
<dbReference type="RefSeq" id="WP_341442701.1">
    <property type="nucleotide sequence ID" value="NZ_JBBPCN010000001.1"/>
</dbReference>